<sequence length="496" mass="54320">MSFWNKMQVWEKMCMAVTVFAGLGKVAWNHWTLRKYEAIAEAKRAHLREMRESRRIIQLQGEGIPFGIRAIEAGIEVEGVHISRPASPTIRHLRDVSSGSVSSNGTRPGSFQMIAAGRPASEAIVSNVEQADVLDAGSRQRDRSSSAPGSPHIFTSQAVHSTQPAVRAAPGGPLPYQSPLPSNGIDPRYVPRNSSHLRFSDHSLAADLETLDRLEGTKGTDPQAVENNKPHVSPKLGIRIPSASLTVFEQKKASPTSMNASRPAQAKKHGRNSAASLESAFSRTSMPPNQPPQVQFRPSDSSNREETPTEARPLEEGKQEHLDSLHSHRLSHAAEVGQLLPRTRRAANGDRTSAKISTNAPPKSGDEISPPAMATTDNLFTTPSVSLIEETTGSKVHPIRISVEENHDPNQDRLAKKHGLDMPQLPPHSYIPVIRKVNSGFEILAPGTFGIPDIKLDSIRRSDIDQDLEAGERGQRKPRFVEKLRKGRISNFTESL</sequence>
<feature type="region of interest" description="Disordered" evidence="1">
    <location>
        <begin position="135"/>
        <end position="194"/>
    </location>
</feature>
<feature type="region of interest" description="Disordered" evidence="1">
    <location>
        <begin position="344"/>
        <end position="369"/>
    </location>
</feature>
<keyword evidence="3" id="KW-1185">Reference proteome</keyword>
<dbReference type="PANTHER" id="PTHR40623">
    <property type="entry name" value="INTEGRAL MEMBRANE PROTEIN"/>
    <property type="match status" value="1"/>
</dbReference>
<accession>A0A9P8LDJ0</accession>
<gene>
    <name evidence="2" type="ORF">GP486_003188</name>
</gene>
<dbReference type="AlphaFoldDB" id="A0A9P8LDJ0"/>
<feature type="compositionally biased region" description="Polar residues" evidence="1">
    <location>
        <begin position="350"/>
        <end position="361"/>
    </location>
</feature>
<proteinExistence type="predicted"/>
<evidence type="ECO:0000313" key="3">
    <source>
        <dbReference type="Proteomes" id="UP000750711"/>
    </source>
</evidence>
<dbReference type="PANTHER" id="PTHR40623:SF2">
    <property type="entry name" value="INTEGRAL MEMBRANE PROTEIN"/>
    <property type="match status" value="1"/>
</dbReference>
<feature type="region of interest" description="Disordered" evidence="1">
    <location>
        <begin position="216"/>
        <end position="325"/>
    </location>
</feature>
<comment type="caution">
    <text evidence="2">The sequence shown here is derived from an EMBL/GenBank/DDBJ whole genome shotgun (WGS) entry which is preliminary data.</text>
</comment>
<name>A0A9P8LDJ0_9PEZI</name>
<protein>
    <submittedName>
        <fullName evidence="2">Uncharacterized protein</fullName>
    </submittedName>
</protein>
<reference evidence="2" key="1">
    <citation type="submission" date="2021-03" db="EMBL/GenBank/DDBJ databases">
        <title>Comparative genomics and phylogenomic investigation of the class Geoglossomycetes provide insights into ecological specialization and systematics.</title>
        <authorList>
            <person name="Melie T."/>
            <person name="Pirro S."/>
            <person name="Miller A.N."/>
            <person name="Quandt A."/>
        </authorList>
    </citation>
    <scope>NUCLEOTIDE SEQUENCE</scope>
    <source>
        <strain evidence="2">CAQ_001_2017</strain>
    </source>
</reference>
<evidence type="ECO:0000256" key="1">
    <source>
        <dbReference type="SAM" id="MobiDB-lite"/>
    </source>
</evidence>
<organism evidence="2 3">
    <name type="scientific">Trichoglossum hirsutum</name>
    <dbReference type="NCBI Taxonomy" id="265104"/>
    <lineage>
        <taxon>Eukaryota</taxon>
        <taxon>Fungi</taxon>
        <taxon>Dikarya</taxon>
        <taxon>Ascomycota</taxon>
        <taxon>Pezizomycotina</taxon>
        <taxon>Geoglossomycetes</taxon>
        <taxon>Geoglossales</taxon>
        <taxon>Geoglossaceae</taxon>
        <taxon>Trichoglossum</taxon>
    </lineage>
</organism>
<dbReference type="EMBL" id="JAGHQM010000411">
    <property type="protein sequence ID" value="KAH0562112.1"/>
    <property type="molecule type" value="Genomic_DNA"/>
</dbReference>
<evidence type="ECO:0000313" key="2">
    <source>
        <dbReference type="EMBL" id="KAH0562112.1"/>
    </source>
</evidence>
<feature type="compositionally biased region" description="Polar residues" evidence="1">
    <location>
        <begin position="243"/>
        <end position="262"/>
    </location>
</feature>
<feature type="compositionally biased region" description="Polar residues" evidence="1">
    <location>
        <begin position="145"/>
        <end position="164"/>
    </location>
</feature>
<feature type="compositionally biased region" description="Polar residues" evidence="1">
    <location>
        <begin position="273"/>
        <end position="301"/>
    </location>
</feature>
<dbReference type="Proteomes" id="UP000750711">
    <property type="component" value="Unassembled WGS sequence"/>
</dbReference>
<feature type="compositionally biased region" description="Basic and acidic residues" evidence="1">
    <location>
        <begin position="302"/>
        <end position="325"/>
    </location>
</feature>